<gene>
    <name evidence="5" type="ORF">BZG02_02555</name>
</gene>
<dbReference type="Gene3D" id="3.40.640.10">
    <property type="entry name" value="Type I PLP-dependent aspartate aminotransferase-like (Major domain)"/>
    <property type="match status" value="1"/>
</dbReference>
<dbReference type="AlphaFoldDB" id="A0A2N3I6F8"/>
<dbReference type="SUPFAM" id="SSF53383">
    <property type="entry name" value="PLP-dependent transferases"/>
    <property type="match status" value="1"/>
</dbReference>
<evidence type="ECO:0000256" key="4">
    <source>
        <dbReference type="RuleBase" id="RU362118"/>
    </source>
</evidence>
<dbReference type="Pfam" id="PF01053">
    <property type="entry name" value="Cys_Met_Meta_PP"/>
    <property type="match status" value="1"/>
</dbReference>
<dbReference type="OrthoDB" id="9803729at2"/>
<proteinExistence type="inferred from homology"/>
<dbReference type="Gene3D" id="3.90.1150.10">
    <property type="entry name" value="Aspartate Aminotransferase, domain 1"/>
    <property type="match status" value="1"/>
</dbReference>
<dbReference type="PIRSF" id="PIRSF001434">
    <property type="entry name" value="CGS"/>
    <property type="match status" value="1"/>
</dbReference>
<dbReference type="GO" id="GO:0016846">
    <property type="term" value="F:carbon-sulfur lyase activity"/>
    <property type="evidence" value="ECO:0007669"/>
    <property type="project" value="TreeGrafter"/>
</dbReference>
<evidence type="ECO:0008006" key="7">
    <source>
        <dbReference type="Google" id="ProtNLM"/>
    </source>
</evidence>
<evidence type="ECO:0000256" key="1">
    <source>
        <dbReference type="ARBA" id="ARBA00001933"/>
    </source>
</evidence>
<organism evidence="5 6">
    <name type="scientific">Labilibaculum filiforme</name>
    <dbReference type="NCBI Taxonomy" id="1940526"/>
    <lineage>
        <taxon>Bacteria</taxon>
        <taxon>Pseudomonadati</taxon>
        <taxon>Bacteroidota</taxon>
        <taxon>Bacteroidia</taxon>
        <taxon>Marinilabiliales</taxon>
        <taxon>Marinifilaceae</taxon>
        <taxon>Labilibaculum</taxon>
    </lineage>
</organism>
<keyword evidence="2 3" id="KW-0663">Pyridoxal phosphate</keyword>
<accession>A0A2N3I6F8</accession>
<feature type="modified residue" description="N6-(pyridoxal phosphate)lysine" evidence="3">
    <location>
        <position position="206"/>
    </location>
</feature>
<comment type="cofactor">
    <cofactor evidence="1 4">
        <name>pyridoxal 5'-phosphate</name>
        <dbReference type="ChEBI" id="CHEBI:597326"/>
    </cofactor>
</comment>
<evidence type="ECO:0000313" key="6">
    <source>
        <dbReference type="Proteomes" id="UP000233535"/>
    </source>
</evidence>
<dbReference type="InterPro" id="IPR000277">
    <property type="entry name" value="Cys/Met-Metab_PyrdxlP-dep_enz"/>
</dbReference>
<comment type="similarity">
    <text evidence="4">Belongs to the trans-sulfuration enzymes family.</text>
</comment>
<sequence length="390" mass="43962">MKKKEINASHTPLYREAGFNLQNSKRAQAAFSAEAANNHEPDDYIYSRYRNPTVVATEKQIMELEGCNWALLVETGMAAIDVAVSVFQQGAATRPWLFFHEIYGGTNSFIDTVLIKRRNLDVHRFYAKEGLYDFVELERMLKEIQPEFLYFEAVSNPMLIVADVKRIMALAKQYKAKIIVDNTFGTPYLWKPLMDGADLVIHSVTKYLSGHGNITAGVICGNDKELLKEAIEYRKWAGHFLSPDDAYRLGTQLKSFELRFDQHCKNALELAQFMEQHPKIETVLYPGLESHPTRKEAVALFADKGFGGMITFDIKGVSDEDKREKCDRFIAALEETIPLVPTLGEVDTILLPVEPVWGAKYPLPGVIRLSVGIENIEKLKGLIGGALENI</sequence>
<dbReference type="InterPro" id="IPR015421">
    <property type="entry name" value="PyrdxlP-dep_Trfase_major"/>
</dbReference>
<dbReference type="PANTHER" id="PTHR11808">
    <property type="entry name" value="TRANS-SULFURATION ENZYME FAMILY MEMBER"/>
    <property type="match status" value="1"/>
</dbReference>
<keyword evidence="6" id="KW-1185">Reference proteome</keyword>
<protein>
    <recommendedName>
        <fullName evidence="7">Cystathionine beta-lyase</fullName>
    </recommendedName>
</protein>
<name>A0A2N3I6F8_9BACT</name>
<dbReference type="GO" id="GO:0030170">
    <property type="term" value="F:pyridoxal phosphate binding"/>
    <property type="evidence" value="ECO:0007669"/>
    <property type="project" value="InterPro"/>
</dbReference>
<dbReference type="InterPro" id="IPR015424">
    <property type="entry name" value="PyrdxlP-dep_Trfase"/>
</dbReference>
<dbReference type="EMBL" id="MVDD01000001">
    <property type="protein sequence ID" value="PKQ65902.1"/>
    <property type="molecule type" value="Genomic_DNA"/>
</dbReference>
<dbReference type="Proteomes" id="UP000233535">
    <property type="component" value="Unassembled WGS sequence"/>
</dbReference>
<evidence type="ECO:0000313" key="5">
    <source>
        <dbReference type="EMBL" id="PKQ65902.1"/>
    </source>
</evidence>
<dbReference type="InterPro" id="IPR015422">
    <property type="entry name" value="PyrdxlP-dep_Trfase_small"/>
</dbReference>
<dbReference type="GO" id="GO:0019346">
    <property type="term" value="P:transsulfuration"/>
    <property type="evidence" value="ECO:0007669"/>
    <property type="project" value="InterPro"/>
</dbReference>
<evidence type="ECO:0000256" key="2">
    <source>
        <dbReference type="ARBA" id="ARBA00022898"/>
    </source>
</evidence>
<dbReference type="GO" id="GO:0005737">
    <property type="term" value="C:cytoplasm"/>
    <property type="evidence" value="ECO:0007669"/>
    <property type="project" value="TreeGrafter"/>
</dbReference>
<reference evidence="5 6" key="1">
    <citation type="journal article" date="2017" name="Front. Microbiol.">
        <title>Labilibaculum manganireducens gen. nov., sp. nov. and Labilibaculum filiforme sp. nov., Novel Bacteroidetes Isolated from Subsurface Sediments of the Baltic Sea.</title>
        <authorList>
            <person name="Vandieken V."/>
            <person name="Marshall I.P."/>
            <person name="Niemann H."/>
            <person name="Engelen B."/>
            <person name="Cypionka H."/>
        </authorList>
    </citation>
    <scope>NUCLEOTIDE SEQUENCE [LARGE SCALE GENOMIC DNA]</scope>
    <source>
        <strain evidence="5 6">59.16B</strain>
    </source>
</reference>
<comment type="caution">
    <text evidence="5">The sequence shown here is derived from an EMBL/GenBank/DDBJ whole genome shotgun (WGS) entry which is preliminary data.</text>
</comment>
<dbReference type="RefSeq" id="WP_101259838.1">
    <property type="nucleotide sequence ID" value="NZ_MVDD01000001.1"/>
</dbReference>
<evidence type="ECO:0000256" key="3">
    <source>
        <dbReference type="PIRSR" id="PIRSR001434-2"/>
    </source>
</evidence>